<dbReference type="EMBL" id="LAZR01027437">
    <property type="protein sequence ID" value="KKL65735.1"/>
    <property type="molecule type" value="Genomic_DNA"/>
</dbReference>
<dbReference type="AlphaFoldDB" id="A0A0F9G876"/>
<reference evidence="1" key="1">
    <citation type="journal article" date="2015" name="Nature">
        <title>Complex archaea that bridge the gap between prokaryotes and eukaryotes.</title>
        <authorList>
            <person name="Spang A."/>
            <person name="Saw J.H."/>
            <person name="Jorgensen S.L."/>
            <person name="Zaremba-Niedzwiedzka K."/>
            <person name="Martijn J."/>
            <person name="Lind A.E."/>
            <person name="van Eijk R."/>
            <person name="Schleper C."/>
            <person name="Guy L."/>
            <person name="Ettema T.J."/>
        </authorList>
    </citation>
    <scope>NUCLEOTIDE SEQUENCE</scope>
</reference>
<organism evidence="1">
    <name type="scientific">marine sediment metagenome</name>
    <dbReference type="NCBI Taxonomy" id="412755"/>
    <lineage>
        <taxon>unclassified sequences</taxon>
        <taxon>metagenomes</taxon>
        <taxon>ecological metagenomes</taxon>
    </lineage>
</organism>
<gene>
    <name evidence="1" type="ORF">LCGC14_2152020</name>
</gene>
<proteinExistence type="predicted"/>
<comment type="caution">
    <text evidence="1">The sequence shown here is derived from an EMBL/GenBank/DDBJ whole genome shotgun (WGS) entry which is preliminary data.</text>
</comment>
<evidence type="ECO:0000313" key="1">
    <source>
        <dbReference type="EMBL" id="KKL65735.1"/>
    </source>
</evidence>
<accession>A0A0F9G876</accession>
<sequence>GALSTIQPPPSRTRRMLCLHCHVAHPVNMLCLPVLGCLISAQVPNLCIPTEPFAGSVFLLVQPRHLLPNTVIPTPRLWRRLQWVQIGRTRRLGRSWTTASPILCVKRLAFLIRALIVSSLVIGCHHQCTGSQPVQTGCPLLDTLSEIHNGARLQGVSYALVVYFVGSRSSGPRAASLLELRSALFFTRRRQIRTCSLSICLYRCAVLRCCCNLRSGRPCLTTLAGVALSRCGGIVEGTLSWFMRGVPFLFLILLLLPLCS</sequence>
<protein>
    <submittedName>
        <fullName evidence="1">Uncharacterized protein</fullName>
    </submittedName>
</protein>
<feature type="non-terminal residue" evidence="1">
    <location>
        <position position="1"/>
    </location>
</feature>
<name>A0A0F9G876_9ZZZZ</name>